<evidence type="ECO:0000259" key="10">
    <source>
        <dbReference type="Pfam" id="PF01379"/>
    </source>
</evidence>
<reference evidence="13 14" key="1">
    <citation type="submission" date="2023-09" db="EMBL/GenBank/DDBJ databases">
        <authorList>
            <person name="Rey-Velasco X."/>
        </authorList>
    </citation>
    <scope>NUCLEOTIDE SEQUENCE [LARGE SCALE GENOMIC DNA]</scope>
    <source>
        <strain evidence="13 14">P050</strain>
    </source>
</reference>
<keyword evidence="7" id="KW-0627">Porphyrin biosynthesis</keyword>
<dbReference type="RefSeq" id="WP_311592214.1">
    <property type="nucleotide sequence ID" value="NZ_JAVRHV010000001.1"/>
</dbReference>
<feature type="domain" description="Porphobilinogen deaminase C-terminal" evidence="12">
    <location>
        <begin position="220"/>
        <end position="289"/>
    </location>
</feature>
<keyword evidence="6 13" id="KW-0808">Transferase</keyword>
<gene>
    <name evidence="13" type="primary">hemC</name>
    <name evidence="13" type="ORF">RM519_03770</name>
</gene>
<accession>A0ABU2Y506</accession>
<dbReference type="InterPro" id="IPR022418">
    <property type="entry name" value="Porphobilinogen_deaminase_C"/>
</dbReference>
<dbReference type="InterPro" id="IPR022419">
    <property type="entry name" value="Porphobilin_deaminase_cofac_BS"/>
</dbReference>
<evidence type="ECO:0000256" key="2">
    <source>
        <dbReference type="ARBA" id="ARBA00002869"/>
    </source>
</evidence>
<evidence type="ECO:0000256" key="7">
    <source>
        <dbReference type="ARBA" id="ARBA00023244"/>
    </source>
</evidence>
<comment type="similarity">
    <text evidence="4">Belongs to the HMBS family.</text>
</comment>
<comment type="function">
    <text evidence="2">Tetrapolymerization of the monopyrrole PBG into the hydroxymethylbilane pre-uroporphyrinogen in several discrete steps.</text>
</comment>
<evidence type="ECO:0000313" key="14">
    <source>
        <dbReference type="Proteomes" id="UP001252186"/>
    </source>
</evidence>
<sequence>MEKIIRIGTRSSELALWQANTVAHQLNHLGHETEIVKIDSQGDLDLKKPLYEMGITGVFTKNLDIALLNGTIDIAVHSMKDVPTVLPENIVQAAVLKRAGSLDVCVFKDNEDFFHQKEAVIATGSLRRKAQWLHQYPTHTIEGLRGNVNTRMQKLEDSNWNGAIFAQAGLQRVKLLPKNHVKLDWMIPAPAQGIVMITALDSNPELLEVCKEINHFETEICAHIERQFLNTLEGGCTAPIGALAFFKEERLIFKGALFSLDGKKKIEVDKLGYMVDHKDLGKKCAEDILQRGGKKLMVEMASGPKAKKILSTKQLSENQTELFDDKFGIKMSDFIAIRYNRIKPTILKSIKEHLVITSQNGVEALLHNFSPMELDFKNIYCVGRRTKRLIEKKIGKVTAVENTAEELAKTIANNKEIESVTFLCGDKRRDDLIDVLSLNAIEVDEIEVYRTILNERKFNDTFDGVLFYSPTGVQSYIADNDNKSAVAFCIGETTAEEAKKHFDNVEVAKLPSIENVIKTVNEYYK</sequence>
<dbReference type="PANTHER" id="PTHR11557:SF0">
    <property type="entry name" value="PORPHOBILINOGEN DEAMINASE"/>
    <property type="match status" value="1"/>
</dbReference>
<feature type="domain" description="Porphobilinogen deaminase N-terminal" evidence="10">
    <location>
        <begin position="5"/>
        <end position="206"/>
    </location>
</feature>
<name>A0ABU2Y506_9FLAO</name>
<dbReference type="SUPFAM" id="SSF54782">
    <property type="entry name" value="Porphobilinogen deaminase (hydroxymethylbilane synthase), C-terminal domain"/>
    <property type="match status" value="1"/>
</dbReference>
<dbReference type="CDD" id="cd06578">
    <property type="entry name" value="HemD"/>
    <property type="match status" value="1"/>
</dbReference>
<comment type="cofactor">
    <cofactor evidence="1">
        <name>dipyrromethane</name>
        <dbReference type="ChEBI" id="CHEBI:60342"/>
    </cofactor>
</comment>
<evidence type="ECO:0000256" key="5">
    <source>
        <dbReference type="ARBA" id="ARBA00011245"/>
    </source>
</evidence>
<dbReference type="InterPro" id="IPR036108">
    <property type="entry name" value="4pyrrol_syn_uPrphyn_synt_sf"/>
</dbReference>
<dbReference type="EMBL" id="JAVRHV010000001">
    <property type="protein sequence ID" value="MDT0552355.1"/>
    <property type="molecule type" value="Genomic_DNA"/>
</dbReference>
<dbReference type="Gene3D" id="3.40.50.10090">
    <property type="match status" value="2"/>
</dbReference>
<dbReference type="PRINTS" id="PR00151">
    <property type="entry name" value="PORPHBDMNASE"/>
</dbReference>
<dbReference type="PANTHER" id="PTHR11557">
    <property type="entry name" value="PORPHOBILINOGEN DEAMINASE"/>
    <property type="match status" value="1"/>
</dbReference>
<dbReference type="Gene3D" id="3.40.190.10">
    <property type="entry name" value="Periplasmic binding protein-like II"/>
    <property type="match status" value="2"/>
</dbReference>
<dbReference type="SUPFAM" id="SSF53850">
    <property type="entry name" value="Periplasmic binding protein-like II"/>
    <property type="match status" value="1"/>
</dbReference>
<dbReference type="InterPro" id="IPR003754">
    <property type="entry name" value="4pyrrol_synth_uPrphyn_synth"/>
</dbReference>
<evidence type="ECO:0000256" key="3">
    <source>
        <dbReference type="ARBA" id="ARBA00004735"/>
    </source>
</evidence>
<comment type="catalytic activity">
    <reaction evidence="8">
        <text>4 porphobilinogen + H2O = hydroxymethylbilane + 4 NH4(+)</text>
        <dbReference type="Rhea" id="RHEA:13185"/>
        <dbReference type="ChEBI" id="CHEBI:15377"/>
        <dbReference type="ChEBI" id="CHEBI:28938"/>
        <dbReference type="ChEBI" id="CHEBI:57845"/>
        <dbReference type="ChEBI" id="CHEBI:58126"/>
        <dbReference type="EC" id="2.5.1.61"/>
    </reaction>
</comment>
<evidence type="ECO:0000259" key="12">
    <source>
        <dbReference type="Pfam" id="PF03900"/>
    </source>
</evidence>
<dbReference type="InterPro" id="IPR000860">
    <property type="entry name" value="HemC"/>
</dbReference>
<evidence type="ECO:0000256" key="4">
    <source>
        <dbReference type="ARBA" id="ARBA00005638"/>
    </source>
</evidence>
<dbReference type="PROSITE" id="PS00533">
    <property type="entry name" value="PORPHOBILINOGEN_DEAM"/>
    <property type="match status" value="1"/>
</dbReference>
<protein>
    <recommendedName>
        <fullName evidence="9">Hydroxymethylbilane synthase</fullName>
        <ecNumber evidence="9">2.5.1.61</ecNumber>
    </recommendedName>
</protein>
<comment type="caution">
    <text evidence="13">The sequence shown here is derived from an EMBL/GenBank/DDBJ whole genome shotgun (WGS) entry which is preliminary data.</text>
</comment>
<feature type="domain" description="Tetrapyrrole biosynthesis uroporphyrinogen III synthase" evidence="11">
    <location>
        <begin position="353"/>
        <end position="516"/>
    </location>
</feature>
<dbReference type="InterPro" id="IPR036803">
    <property type="entry name" value="Porphobilinogen_deaminase_C_sf"/>
</dbReference>
<dbReference type="Pfam" id="PF01379">
    <property type="entry name" value="Porphobil_deam"/>
    <property type="match status" value="1"/>
</dbReference>
<dbReference type="Pfam" id="PF03900">
    <property type="entry name" value="Porphobil_deamC"/>
    <property type="match status" value="1"/>
</dbReference>
<evidence type="ECO:0000256" key="9">
    <source>
        <dbReference type="NCBIfam" id="TIGR00212"/>
    </source>
</evidence>
<dbReference type="Pfam" id="PF02602">
    <property type="entry name" value="HEM4"/>
    <property type="match status" value="1"/>
</dbReference>
<dbReference type="EC" id="2.5.1.61" evidence="9"/>
<dbReference type="NCBIfam" id="TIGR00212">
    <property type="entry name" value="hemC"/>
    <property type="match status" value="1"/>
</dbReference>
<proteinExistence type="inferred from homology"/>
<dbReference type="Gene3D" id="3.30.160.40">
    <property type="entry name" value="Porphobilinogen deaminase, C-terminal domain"/>
    <property type="match status" value="1"/>
</dbReference>
<evidence type="ECO:0000313" key="13">
    <source>
        <dbReference type="EMBL" id="MDT0552355.1"/>
    </source>
</evidence>
<evidence type="ECO:0000256" key="8">
    <source>
        <dbReference type="ARBA" id="ARBA00048169"/>
    </source>
</evidence>
<keyword evidence="14" id="KW-1185">Reference proteome</keyword>
<evidence type="ECO:0000256" key="1">
    <source>
        <dbReference type="ARBA" id="ARBA00001916"/>
    </source>
</evidence>
<evidence type="ECO:0000256" key="6">
    <source>
        <dbReference type="ARBA" id="ARBA00022679"/>
    </source>
</evidence>
<comment type="subunit">
    <text evidence="5">Monomer.</text>
</comment>
<dbReference type="CDD" id="cd13647">
    <property type="entry name" value="PBP2_PBGD_2"/>
    <property type="match status" value="1"/>
</dbReference>
<evidence type="ECO:0000259" key="11">
    <source>
        <dbReference type="Pfam" id="PF02602"/>
    </source>
</evidence>
<comment type="pathway">
    <text evidence="3">Porphyrin-containing compound metabolism; protoporphyrin-IX biosynthesis; coproporphyrinogen-III from 5-aminolevulinate: step 2/4.</text>
</comment>
<dbReference type="InterPro" id="IPR022417">
    <property type="entry name" value="Porphobilin_deaminase_N"/>
</dbReference>
<dbReference type="Proteomes" id="UP001252186">
    <property type="component" value="Unassembled WGS sequence"/>
</dbReference>
<dbReference type="GO" id="GO:0004418">
    <property type="term" value="F:hydroxymethylbilane synthase activity"/>
    <property type="evidence" value="ECO:0007669"/>
    <property type="project" value="UniProtKB-EC"/>
</dbReference>
<organism evidence="13 14">
    <name type="scientific">Urechidicola vernalis</name>
    <dbReference type="NCBI Taxonomy" id="3075600"/>
    <lineage>
        <taxon>Bacteria</taxon>
        <taxon>Pseudomonadati</taxon>
        <taxon>Bacteroidota</taxon>
        <taxon>Flavobacteriia</taxon>
        <taxon>Flavobacteriales</taxon>
        <taxon>Flavobacteriaceae</taxon>
        <taxon>Urechidicola</taxon>
    </lineage>
</organism>
<dbReference type="SUPFAM" id="SSF69618">
    <property type="entry name" value="HemD-like"/>
    <property type="match status" value="1"/>
</dbReference>